<accession>G2X5U2</accession>
<evidence type="ECO:0000313" key="2">
    <source>
        <dbReference type="EMBL" id="EGY14433.1"/>
    </source>
</evidence>
<organism evidence="2 3">
    <name type="scientific">Verticillium dahliae (strain VdLs.17 / ATCC MYA-4575 / FGSC 10137)</name>
    <name type="common">Verticillium wilt</name>
    <dbReference type="NCBI Taxonomy" id="498257"/>
    <lineage>
        <taxon>Eukaryota</taxon>
        <taxon>Fungi</taxon>
        <taxon>Dikarya</taxon>
        <taxon>Ascomycota</taxon>
        <taxon>Pezizomycotina</taxon>
        <taxon>Sordariomycetes</taxon>
        <taxon>Hypocreomycetidae</taxon>
        <taxon>Glomerellales</taxon>
        <taxon>Plectosphaerellaceae</taxon>
        <taxon>Verticillium</taxon>
    </lineage>
</organism>
<proteinExistence type="predicted"/>
<dbReference type="GeneID" id="20707060"/>
<dbReference type="RefSeq" id="XP_009650787.1">
    <property type="nucleotide sequence ID" value="XM_009652492.1"/>
</dbReference>
<dbReference type="KEGG" id="vda:VDAG_05597"/>
<gene>
    <name evidence="2" type="ORF">VDAG_05597</name>
</gene>
<dbReference type="HOGENOM" id="CLU_1741969_0_0_1"/>
<feature type="region of interest" description="Disordered" evidence="1">
    <location>
        <begin position="105"/>
        <end position="130"/>
    </location>
</feature>
<dbReference type="InParanoid" id="G2X5U2"/>
<name>G2X5U2_VERDV</name>
<reference evidence="2 3" key="1">
    <citation type="submission" date="2008-03" db="EMBL/GenBank/DDBJ databases">
        <title>The Genome Sequence of Verticillium dahliae VdLs.17.</title>
        <authorList>
            <consortium name="The Broad Institute Genome Sequencing Platform"/>
            <person name="Ma L.-J.J."/>
            <person name="Klosterman S.J."/>
            <person name="Subbarao K."/>
            <person name="Dobinson K."/>
            <person name="Veronese P."/>
            <person name="Kang S."/>
            <person name="Gold S.E."/>
            <person name="Young S."/>
            <person name="Jaffe D."/>
            <person name="Gnerre S."/>
            <person name="Berlin A."/>
            <person name="Heiman D."/>
            <person name="Hepburn T."/>
            <person name="Sykes S."/>
            <person name="Alvarado L."/>
            <person name="Kodira C.D."/>
            <person name="Lander E."/>
            <person name="Galagan J."/>
            <person name="Nusbaum C."/>
            <person name="Birren B."/>
        </authorList>
    </citation>
    <scope>NUCLEOTIDE SEQUENCE [LARGE SCALE GENOMIC DNA]</scope>
    <source>
        <strain evidence="3">VdLs.17 / ATCC MYA-4575 / FGSC 10137</strain>
    </source>
</reference>
<feature type="compositionally biased region" description="Basic and acidic residues" evidence="1">
    <location>
        <begin position="111"/>
        <end position="128"/>
    </location>
</feature>
<dbReference type="AlphaFoldDB" id="G2X5U2"/>
<keyword evidence="3" id="KW-1185">Reference proteome</keyword>
<protein>
    <submittedName>
        <fullName evidence="2">Uncharacterized protein</fullName>
    </submittedName>
</protein>
<dbReference type="Proteomes" id="UP000001611">
    <property type="component" value="Chromosome 2"/>
</dbReference>
<dbReference type="EMBL" id="DS572704">
    <property type="protein sequence ID" value="EGY14433.1"/>
    <property type="molecule type" value="Genomic_DNA"/>
</dbReference>
<evidence type="ECO:0000256" key="1">
    <source>
        <dbReference type="SAM" id="MobiDB-lite"/>
    </source>
</evidence>
<sequence>MMSSRCRQHPLQQNNVCVEIRVNKARHAIVFVCVKASMNVRLVKKRMSPNTVNHSCHQVARLIFVVSFSRIIESTTLKPKYIKTLLCGYRNPSKGLGCPLSNTSRNSIDSHGCHSKTENKRKGAEKGLRLVRGRPRLSVSPFLYQTNSSP</sequence>
<evidence type="ECO:0000313" key="3">
    <source>
        <dbReference type="Proteomes" id="UP000001611"/>
    </source>
</evidence>